<accession>A0A2P5A4U7</accession>
<evidence type="ECO:0000313" key="2">
    <source>
        <dbReference type="EMBL" id="PON31554.1"/>
    </source>
</evidence>
<proteinExistence type="predicted"/>
<name>A0A2P5A4U7_PARAD</name>
<reference evidence="3" key="1">
    <citation type="submission" date="2016-06" db="EMBL/GenBank/DDBJ databases">
        <title>Parallel loss of symbiosis genes in relatives of nitrogen-fixing non-legume Parasponia.</title>
        <authorList>
            <person name="Van Velzen R."/>
            <person name="Holmer R."/>
            <person name="Bu F."/>
            <person name="Rutten L."/>
            <person name="Van Zeijl A."/>
            <person name="Liu W."/>
            <person name="Santuari L."/>
            <person name="Cao Q."/>
            <person name="Sharma T."/>
            <person name="Shen D."/>
            <person name="Roswanjaya Y."/>
            <person name="Wardhani T."/>
            <person name="Kalhor M.S."/>
            <person name="Jansen J."/>
            <person name="Van den Hoogen J."/>
            <person name="Gungor B."/>
            <person name="Hartog M."/>
            <person name="Hontelez J."/>
            <person name="Verver J."/>
            <person name="Yang W.-C."/>
            <person name="Schijlen E."/>
            <person name="Repin R."/>
            <person name="Schilthuizen M."/>
            <person name="Schranz E."/>
            <person name="Heidstra R."/>
            <person name="Miyata K."/>
            <person name="Fedorova E."/>
            <person name="Kohlen W."/>
            <person name="Bisseling T."/>
            <person name="Smit S."/>
            <person name="Geurts R."/>
        </authorList>
    </citation>
    <scope>NUCLEOTIDE SEQUENCE [LARGE SCALE GENOMIC DNA]</scope>
    <source>
        <strain evidence="3">cv. WU1-14</strain>
    </source>
</reference>
<dbReference type="Proteomes" id="UP000237105">
    <property type="component" value="Unassembled WGS sequence"/>
</dbReference>
<protein>
    <submittedName>
        <fullName evidence="2">Uncharacterized protein</fullName>
    </submittedName>
</protein>
<organism evidence="2 3">
    <name type="scientific">Parasponia andersonii</name>
    <name type="common">Sponia andersonii</name>
    <dbReference type="NCBI Taxonomy" id="3476"/>
    <lineage>
        <taxon>Eukaryota</taxon>
        <taxon>Viridiplantae</taxon>
        <taxon>Streptophyta</taxon>
        <taxon>Embryophyta</taxon>
        <taxon>Tracheophyta</taxon>
        <taxon>Spermatophyta</taxon>
        <taxon>Magnoliopsida</taxon>
        <taxon>eudicotyledons</taxon>
        <taxon>Gunneridae</taxon>
        <taxon>Pentapetalae</taxon>
        <taxon>rosids</taxon>
        <taxon>fabids</taxon>
        <taxon>Rosales</taxon>
        <taxon>Cannabaceae</taxon>
        <taxon>Parasponia</taxon>
    </lineage>
</organism>
<feature type="region of interest" description="Disordered" evidence="1">
    <location>
        <begin position="70"/>
        <end position="100"/>
    </location>
</feature>
<dbReference type="EMBL" id="JXTB01000996">
    <property type="protein sequence ID" value="PON31554.1"/>
    <property type="molecule type" value="Genomic_DNA"/>
</dbReference>
<keyword evidence="3" id="KW-1185">Reference proteome</keyword>
<comment type="caution">
    <text evidence="2">The sequence shown here is derived from an EMBL/GenBank/DDBJ whole genome shotgun (WGS) entry which is preliminary data.</text>
</comment>
<evidence type="ECO:0000256" key="1">
    <source>
        <dbReference type="SAM" id="MobiDB-lite"/>
    </source>
</evidence>
<sequence length="140" mass="15619">MWKLKQEVPKDWVCESNLSGNGVILPKSGGKEDNIVTFLGRQVHSKNQKPVETGKVKFIPHEEVIKLSLGAIETRSPSKGTRSLKPKRNPPNSINANPKVFSDNRVKFKRLGLVRPSRDDALPKSSLVNQCLSQSFDESK</sequence>
<feature type="non-terminal residue" evidence="2">
    <location>
        <position position="140"/>
    </location>
</feature>
<dbReference type="AlphaFoldDB" id="A0A2P5A4U7"/>
<dbReference type="OrthoDB" id="1182025at2759"/>
<evidence type="ECO:0000313" key="3">
    <source>
        <dbReference type="Proteomes" id="UP000237105"/>
    </source>
</evidence>
<gene>
    <name evidence="2" type="ORF">PanWU01x14_369010</name>
</gene>